<feature type="region of interest" description="Disordered" evidence="12">
    <location>
        <begin position="178"/>
        <end position="209"/>
    </location>
</feature>
<comment type="caution">
    <text evidence="14">The sequence shown here is derived from an EMBL/GenBank/DDBJ whole genome shotgun (WGS) entry which is preliminary data.</text>
</comment>
<evidence type="ECO:0000256" key="6">
    <source>
        <dbReference type="ARBA" id="ARBA00022490"/>
    </source>
</evidence>
<evidence type="ECO:0000256" key="11">
    <source>
        <dbReference type="PROSITE-ProRule" id="PRU00339"/>
    </source>
</evidence>
<evidence type="ECO:0000313" key="14">
    <source>
        <dbReference type="EMBL" id="PNS18083.1"/>
    </source>
</evidence>
<evidence type="ECO:0000256" key="5">
    <source>
        <dbReference type="ARBA" id="ARBA00013194"/>
    </source>
</evidence>
<evidence type="ECO:0000259" key="13">
    <source>
        <dbReference type="PROSITE" id="PS50072"/>
    </source>
</evidence>
<dbReference type="EMBL" id="NKHZ01000047">
    <property type="protein sequence ID" value="PNS18083.1"/>
    <property type="molecule type" value="Genomic_DNA"/>
</dbReference>
<dbReference type="GO" id="GO:0051082">
    <property type="term" value="F:unfolded protein binding"/>
    <property type="evidence" value="ECO:0007669"/>
    <property type="project" value="UniProtKB-ARBA"/>
</dbReference>
<dbReference type="InterPro" id="IPR019734">
    <property type="entry name" value="TPR_rpt"/>
</dbReference>
<dbReference type="EC" id="5.2.1.8" evidence="5"/>
<dbReference type="Gene3D" id="2.40.100.10">
    <property type="entry name" value="Cyclophilin-like"/>
    <property type="match status" value="1"/>
</dbReference>
<gene>
    <name evidence="14" type="ORF">CAC42_4042</name>
</gene>
<evidence type="ECO:0000256" key="8">
    <source>
        <dbReference type="ARBA" id="ARBA00022803"/>
    </source>
</evidence>
<evidence type="ECO:0000256" key="2">
    <source>
        <dbReference type="ARBA" id="ARBA00002388"/>
    </source>
</evidence>
<dbReference type="PROSITE" id="PS50072">
    <property type="entry name" value="CSA_PPIASE_2"/>
    <property type="match status" value="1"/>
</dbReference>
<comment type="subcellular location">
    <subcellularLocation>
        <location evidence="3">Cytoplasm</location>
    </subcellularLocation>
</comment>
<dbReference type="STRING" id="2082308.A0A2K1QT75"/>
<dbReference type="PROSITE" id="PS50005">
    <property type="entry name" value="TPR"/>
    <property type="match status" value="1"/>
</dbReference>
<dbReference type="SUPFAM" id="SSF50891">
    <property type="entry name" value="Cyclophilin-like"/>
    <property type="match status" value="1"/>
</dbReference>
<dbReference type="CDD" id="cd01926">
    <property type="entry name" value="cyclophilin_ABH_like"/>
    <property type="match status" value="1"/>
</dbReference>
<evidence type="ECO:0000256" key="7">
    <source>
        <dbReference type="ARBA" id="ARBA00022737"/>
    </source>
</evidence>
<evidence type="ECO:0000256" key="9">
    <source>
        <dbReference type="ARBA" id="ARBA00023110"/>
    </source>
</evidence>
<evidence type="ECO:0000313" key="15">
    <source>
        <dbReference type="Proteomes" id="UP000243797"/>
    </source>
</evidence>
<dbReference type="Proteomes" id="UP000243797">
    <property type="component" value="Unassembled WGS sequence"/>
</dbReference>
<sequence length="371" mass="40795">MAAKRSRVYFDVSIGKAKSERVTFELYNDIVPKTAENFRALCTGEKGEGKSGVPLHYKGSGFHRIIKSFMIQGGDFTAGNGTGGESIYGEKFDDENFELKHEKPFLLSMANAGPGTNGSQFFITTVPTPHLDGKHVVFGEVLQGKRVVRQLEETTVGPNDKPVRDCVIVDCGEFTSSEEYEEAAKRSPDKTGDPYEEEPDDQKPDGDWKGQEIIKIATDLKEFGTKAFKAGDLQLGVDKYQKGLRFLHEYPAALDGDAPDTGSQLEALKINLHCNSALLQNKLKDYEGAEKSATYALAVSSIKDADKAKALFRRATARNALKNDEDALKDLEQAAKFAPNDAAITKELAAVKKSQAERKQKEKAAYSKFFS</sequence>
<dbReference type="PROSITE" id="PS00170">
    <property type="entry name" value="CSA_PPIASE_1"/>
    <property type="match status" value="1"/>
</dbReference>
<feature type="repeat" description="TPR" evidence="11">
    <location>
        <begin position="308"/>
        <end position="341"/>
    </location>
</feature>
<dbReference type="InParanoid" id="A0A2K1QT75"/>
<keyword evidence="8 11" id="KW-0802">TPR repeat</keyword>
<organism evidence="14 15">
    <name type="scientific">Sphaceloma murrayae</name>
    <dbReference type="NCBI Taxonomy" id="2082308"/>
    <lineage>
        <taxon>Eukaryota</taxon>
        <taxon>Fungi</taxon>
        <taxon>Dikarya</taxon>
        <taxon>Ascomycota</taxon>
        <taxon>Pezizomycotina</taxon>
        <taxon>Dothideomycetes</taxon>
        <taxon>Dothideomycetidae</taxon>
        <taxon>Myriangiales</taxon>
        <taxon>Elsinoaceae</taxon>
        <taxon>Sphaceloma</taxon>
    </lineage>
</organism>
<dbReference type="OrthoDB" id="193499at2759"/>
<dbReference type="FunFam" id="1.25.40.10:FF:000029">
    <property type="entry name" value="peptidyl-prolyl cis-trans isomerase D"/>
    <property type="match status" value="1"/>
</dbReference>
<dbReference type="FunCoup" id="A0A2K1QT75">
    <property type="interactions" value="1048"/>
</dbReference>
<dbReference type="InterPro" id="IPR011990">
    <property type="entry name" value="TPR-like_helical_dom_sf"/>
</dbReference>
<comment type="function">
    <text evidence="2">PPIases accelerate the folding of proteins. It catalyzes the cis-trans isomerization of proline imidic peptide bonds in oligopeptides.</text>
</comment>
<dbReference type="AlphaFoldDB" id="A0A2K1QT75"/>
<evidence type="ECO:0000256" key="1">
    <source>
        <dbReference type="ARBA" id="ARBA00000971"/>
    </source>
</evidence>
<dbReference type="PANTHER" id="PTHR11071:SF561">
    <property type="entry name" value="PEPTIDYL-PROLYL CIS-TRANS ISOMERASE D-RELATED"/>
    <property type="match status" value="1"/>
</dbReference>
<dbReference type="SUPFAM" id="SSF48452">
    <property type="entry name" value="TPR-like"/>
    <property type="match status" value="1"/>
</dbReference>
<protein>
    <recommendedName>
        <fullName evidence="5">peptidylprolyl isomerase</fullName>
        <ecNumber evidence="5">5.2.1.8</ecNumber>
    </recommendedName>
</protein>
<dbReference type="GO" id="GO:0003755">
    <property type="term" value="F:peptidyl-prolyl cis-trans isomerase activity"/>
    <property type="evidence" value="ECO:0007669"/>
    <property type="project" value="UniProtKB-KW"/>
</dbReference>
<dbReference type="InterPro" id="IPR002130">
    <property type="entry name" value="Cyclophilin-type_PPIase_dom"/>
</dbReference>
<dbReference type="GO" id="GO:0042026">
    <property type="term" value="P:protein refolding"/>
    <property type="evidence" value="ECO:0007669"/>
    <property type="project" value="UniProtKB-ARBA"/>
</dbReference>
<feature type="domain" description="PPIase cyclophilin-type" evidence="13">
    <location>
        <begin position="9"/>
        <end position="173"/>
    </location>
</feature>
<comment type="similarity">
    <text evidence="4">Belongs to the cyclophilin-type PPIase family. PPIase D subfamily.</text>
</comment>
<evidence type="ECO:0000256" key="12">
    <source>
        <dbReference type="SAM" id="MobiDB-lite"/>
    </source>
</evidence>
<evidence type="ECO:0000256" key="4">
    <source>
        <dbReference type="ARBA" id="ARBA00010898"/>
    </source>
</evidence>
<evidence type="ECO:0000256" key="3">
    <source>
        <dbReference type="ARBA" id="ARBA00004496"/>
    </source>
</evidence>
<dbReference type="PRINTS" id="PR00153">
    <property type="entry name" value="CSAPPISMRASE"/>
</dbReference>
<dbReference type="InterPro" id="IPR029000">
    <property type="entry name" value="Cyclophilin-like_dom_sf"/>
</dbReference>
<dbReference type="SMART" id="SM00028">
    <property type="entry name" value="TPR"/>
    <property type="match status" value="3"/>
</dbReference>
<keyword evidence="9" id="KW-0697">Rotamase</keyword>
<keyword evidence="7" id="KW-0677">Repeat</keyword>
<feature type="compositionally biased region" description="Basic and acidic residues" evidence="12">
    <location>
        <begin position="182"/>
        <end position="193"/>
    </location>
</feature>
<evidence type="ECO:0000256" key="10">
    <source>
        <dbReference type="ARBA" id="ARBA00023235"/>
    </source>
</evidence>
<proteinExistence type="inferred from homology"/>
<reference evidence="14 15" key="1">
    <citation type="submission" date="2017-06" db="EMBL/GenBank/DDBJ databases">
        <title>Draft genome sequence of a variant of Elsinoe murrayae.</title>
        <authorList>
            <person name="Cheng Q."/>
        </authorList>
    </citation>
    <scope>NUCLEOTIDE SEQUENCE [LARGE SCALE GENOMIC DNA]</scope>
    <source>
        <strain evidence="14 15">CQ-2017a</strain>
    </source>
</reference>
<accession>A0A2K1QT75</accession>
<dbReference type="Pfam" id="PF00160">
    <property type="entry name" value="Pro_isomerase"/>
    <property type="match status" value="1"/>
</dbReference>
<dbReference type="Gene3D" id="1.25.40.10">
    <property type="entry name" value="Tetratricopeptide repeat domain"/>
    <property type="match status" value="1"/>
</dbReference>
<keyword evidence="15" id="KW-1185">Reference proteome</keyword>
<dbReference type="FunFam" id="2.40.100.10:FF:000009">
    <property type="entry name" value="Peptidyl-prolyl cis-trans isomerase D"/>
    <property type="match status" value="1"/>
</dbReference>
<dbReference type="GO" id="GO:0016018">
    <property type="term" value="F:cyclosporin A binding"/>
    <property type="evidence" value="ECO:0007669"/>
    <property type="project" value="TreeGrafter"/>
</dbReference>
<dbReference type="GO" id="GO:0005737">
    <property type="term" value="C:cytoplasm"/>
    <property type="evidence" value="ECO:0007669"/>
    <property type="project" value="UniProtKB-SubCell"/>
</dbReference>
<keyword evidence="10 14" id="KW-0413">Isomerase</keyword>
<name>A0A2K1QT75_9PEZI</name>
<keyword evidence="6" id="KW-0963">Cytoplasm</keyword>
<dbReference type="InterPro" id="IPR020892">
    <property type="entry name" value="Cyclophilin-type_PPIase_CS"/>
</dbReference>
<dbReference type="PANTHER" id="PTHR11071">
    <property type="entry name" value="PEPTIDYL-PROLYL CIS-TRANS ISOMERASE"/>
    <property type="match status" value="1"/>
</dbReference>
<comment type="catalytic activity">
    <reaction evidence="1">
        <text>[protein]-peptidylproline (omega=180) = [protein]-peptidylproline (omega=0)</text>
        <dbReference type="Rhea" id="RHEA:16237"/>
        <dbReference type="Rhea" id="RHEA-COMP:10747"/>
        <dbReference type="Rhea" id="RHEA-COMP:10748"/>
        <dbReference type="ChEBI" id="CHEBI:83833"/>
        <dbReference type="ChEBI" id="CHEBI:83834"/>
        <dbReference type="EC" id="5.2.1.8"/>
    </reaction>
</comment>